<evidence type="ECO:0000313" key="2">
    <source>
        <dbReference type="EMBL" id="KAF3850986.1"/>
    </source>
</evidence>
<reference evidence="2 3" key="1">
    <citation type="submission" date="2020-03" db="EMBL/GenBank/DDBJ databases">
        <title>Dissostichus mawsoni Genome sequencing and assembly.</title>
        <authorList>
            <person name="Park H."/>
        </authorList>
    </citation>
    <scope>NUCLEOTIDE SEQUENCE [LARGE SCALE GENOMIC DNA]</scope>
    <source>
        <strain evidence="2">DM0001</strain>
        <tissue evidence="2">Muscle</tissue>
    </source>
</reference>
<evidence type="ECO:0000256" key="1">
    <source>
        <dbReference type="SAM" id="MobiDB-lite"/>
    </source>
</evidence>
<keyword evidence="3" id="KW-1185">Reference proteome</keyword>
<feature type="region of interest" description="Disordered" evidence="1">
    <location>
        <begin position="1"/>
        <end position="22"/>
    </location>
</feature>
<proteinExistence type="predicted"/>
<sequence length="129" mass="13668">MYEEDGGQRESGSQSQSVPSRNLQGSIHMRYHSSLVFTCALLRRLNCSAVGKSGRPMLCHSPYGQSLQRQADSISVGGAAVVVTVEQQQGGLPAVGAALCYRAVDAGENSHCAVSTCGAQNLREDLRLS</sequence>
<dbReference type="EMBL" id="JAAKFY010000010">
    <property type="protein sequence ID" value="KAF3850986.1"/>
    <property type="molecule type" value="Genomic_DNA"/>
</dbReference>
<organism evidence="2 3">
    <name type="scientific">Dissostichus mawsoni</name>
    <name type="common">Antarctic cod</name>
    <dbReference type="NCBI Taxonomy" id="36200"/>
    <lineage>
        <taxon>Eukaryota</taxon>
        <taxon>Metazoa</taxon>
        <taxon>Chordata</taxon>
        <taxon>Craniata</taxon>
        <taxon>Vertebrata</taxon>
        <taxon>Euteleostomi</taxon>
        <taxon>Actinopterygii</taxon>
        <taxon>Neopterygii</taxon>
        <taxon>Teleostei</taxon>
        <taxon>Neoteleostei</taxon>
        <taxon>Acanthomorphata</taxon>
        <taxon>Eupercaria</taxon>
        <taxon>Perciformes</taxon>
        <taxon>Notothenioidei</taxon>
        <taxon>Nototheniidae</taxon>
        <taxon>Dissostichus</taxon>
    </lineage>
</organism>
<protein>
    <submittedName>
        <fullName evidence="2">Uncharacterized protein</fullName>
    </submittedName>
</protein>
<gene>
    <name evidence="2" type="ORF">F7725_012758</name>
</gene>
<accession>A0A7J5YN91</accession>
<dbReference type="Proteomes" id="UP000518266">
    <property type="component" value="Unassembled WGS sequence"/>
</dbReference>
<name>A0A7J5YN91_DISMA</name>
<comment type="caution">
    <text evidence="2">The sequence shown here is derived from an EMBL/GenBank/DDBJ whole genome shotgun (WGS) entry which is preliminary data.</text>
</comment>
<dbReference type="AlphaFoldDB" id="A0A7J5YN91"/>
<evidence type="ECO:0000313" key="3">
    <source>
        <dbReference type="Proteomes" id="UP000518266"/>
    </source>
</evidence>